<feature type="transmembrane region" description="Helical" evidence="5">
    <location>
        <begin position="373"/>
        <end position="391"/>
    </location>
</feature>
<keyword evidence="2 5" id="KW-0812">Transmembrane</keyword>
<sequence>MGTKKSLIRIMKAIAALYPPLSKRQPMPAFYGPLTFFLSLTPFFFRNRRQTALWVFPILLALCIRAPCYTFGDPSANYYNSSPFIAIPFWFLEFAILTPKDGPNAPRYVGNADEVKKETGVNDQRDDMKTLWERFAWACSLMIPSHRGIGWNWQVKNVPADANQHLPKWAYVRKHVGKMLLAYIRSAAMLVILGYSSSMEQRLASSNSRAKLVFVNALIGWSGAIWVWDRLNCFYSLLAAVSVALGICNTSQWPPLMGSIRDAWSVRQMWSVVYHQMMRKIVSQPAIRITRFIGFPKGSLGSWLSQIYISFFVSCLVHQFQMFMVTRRDMGEFVFFMSQPVAYTLETFVRWLWIQSRGAEKVPGESELRFRRLVGYLWVILWFSSSLPVYVKGCRVANIVGDVFFGSRPFDTGVRLASSYRNSN</sequence>
<dbReference type="InterPro" id="IPR032805">
    <property type="entry name" value="Wax_synthase_dom"/>
</dbReference>
<keyword evidence="4 5" id="KW-0472">Membrane</keyword>
<protein>
    <recommendedName>
        <fullName evidence="6">Wax synthase domain-containing protein</fullName>
    </recommendedName>
</protein>
<dbReference type="GeneID" id="63850299"/>
<feature type="transmembrane region" description="Helical" evidence="5">
    <location>
        <begin position="333"/>
        <end position="353"/>
    </location>
</feature>
<name>A0A9P4GLT6_9PLEO</name>
<keyword evidence="3 5" id="KW-1133">Transmembrane helix</keyword>
<comment type="caution">
    <text evidence="7">The sequence shown here is derived from an EMBL/GenBank/DDBJ whole genome shotgun (WGS) entry which is preliminary data.</text>
</comment>
<accession>A0A9P4GLT6</accession>
<dbReference type="AlphaFoldDB" id="A0A9P4GLT6"/>
<evidence type="ECO:0000256" key="4">
    <source>
        <dbReference type="ARBA" id="ARBA00023136"/>
    </source>
</evidence>
<evidence type="ECO:0000256" key="2">
    <source>
        <dbReference type="ARBA" id="ARBA00022692"/>
    </source>
</evidence>
<feature type="transmembrane region" description="Helical" evidence="5">
    <location>
        <begin position="52"/>
        <end position="72"/>
    </location>
</feature>
<feature type="transmembrane region" description="Helical" evidence="5">
    <location>
        <begin position="180"/>
        <end position="198"/>
    </location>
</feature>
<keyword evidence="8" id="KW-1185">Reference proteome</keyword>
<evidence type="ECO:0000313" key="7">
    <source>
        <dbReference type="EMBL" id="KAF1848728.1"/>
    </source>
</evidence>
<reference evidence="7" key="1">
    <citation type="submission" date="2020-01" db="EMBL/GenBank/DDBJ databases">
        <authorList>
            <consortium name="DOE Joint Genome Institute"/>
            <person name="Haridas S."/>
            <person name="Albert R."/>
            <person name="Binder M."/>
            <person name="Bloem J."/>
            <person name="Labutti K."/>
            <person name="Salamov A."/>
            <person name="Andreopoulos B."/>
            <person name="Baker S.E."/>
            <person name="Barry K."/>
            <person name="Bills G."/>
            <person name="Bluhm B.H."/>
            <person name="Cannon C."/>
            <person name="Castanera R."/>
            <person name="Culley D.E."/>
            <person name="Daum C."/>
            <person name="Ezra D."/>
            <person name="Gonzalez J.B."/>
            <person name="Henrissat B."/>
            <person name="Kuo A."/>
            <person name="Liang C."/>
            <person name="Lipzen A."/>
            <person name="Lutzoni F."/>
            <person name="Magnuson J."/>
            <person name="Mondo S."/>
            <person name="Nolan M."/>
            <person name="Ohm R."/>
            <person name="Pangilinan J."/>
            <person name="Park H.-J."/>
            <person name="Ramirez L."/>
            <person name="Alfaro M."/>
            <person name="Sun H."/>
            <person name="Tritt A."/>
            <person name="Yoshinaga Y."/>
            <person name="Zwiers L.-H."/>
            <person name="Turgeon B.G."/>
            <person name="Goodwin S.B."/>
            <person name="Spatafora J.W."/>
            <person name="Crous P.W."/>
            <person name="Grigoriev I.V."/>
        </authorList>
    </citation>
    <scope>NUCLEOTIDE SEQUENCE</scope>
    <source>
        <strain evidence="7">CBS 394.84</strain>
    </source>
</reference>
<proteinExistence type="predicted"/>
<feature type="transmembrane region" description="Helical" evidence="5">
    <location>
        <begin position="28"/>
        <end position="45"/>
    </location>
</feature>
<dbReference type="GO" id="GO:0016020">
    <property type="term" value="C:membrane"/>
    <property type="evidence" value="ECO:0007669"/>
    <property type="project" value="UniProtKB-SubCell"/>
</dbReference>
<feature type="domain" description="Wax synthase" evidence="6">
    <location>
        <begin position="253"/>
        <end position="337"/>
    </location>
</feature>
<dbReference type="EMBL" id="ML976615">
    <property type="protein sequence ID" value="KAF1848728.1"/>
    <property type="molecule type" value="Genomic_DNA"/>
</dbReference>
<gene>
    <name evidence="7" type="ORF">K460DRAFT_364714</name>
</gene>
<evidence type="ECO:0000256" key="5">
    <source>
        <dbReference type="SAM" id="Phobius"/>
    </source>
</evidence>
<evidence type="ECO:0000256" key="3">
    <source>
        <dbReference type="ARBA" id="ARBA00022989"/>
    </source>
</evidence>
<feature type="transmembrane region" description="Helical" evidence="5">
    <location>
        <begin position="210"/>
        <end position="228"/>
    </location>
</feature>
<dbReference type="Pfam" id="PF13813">
    <property type="entry name" value="MBOAT_2"/>
    <property type="match status" value="1"/>
</dbReference>
<evidence type="ECO:0000313" key="8">
    <source>
        <dbReference type="Proteomes" id="UP000800039"/>
    </source>
</evidence>
<evidence type="ECO:0000259" key="6">
    <source>
        <dbReference type="Pfam" id="PF13813"/>
    </source>
</evidence>
<dbReference type="Proteomes" id="UP000800039">
    <property type="component" value="Unassembled WGS sequence"/>
</dbReference>
<dbReference type="OrthoDB" id="1077582at2759"/>
<organism evidence="7 8">
    <name type="scientific">Cucurbitaria berberidis CBS 394.84</name>
    <dbReference type="NCBI Taxonomy" id="1168544"/>
    <lineage>
        <taxon>Eukaryota</taxon>
        <taxon>Fungi</taxon>
        <taxon>Dikarya</taxon>
        <taxon>Ascomycota</taxon>
        <taxon>Pezizomycotina</taxon>
        <taxon>Dothideomycetes</taxon>
        <taxon>Pleosporomycetidae</taxon>
        <taxon>Pleosporales</taxon>
        <taxon>Pleosporineae</taxon>
        <taxon>Cucurbitariaceae</taxon>
        <taxon>Cucurbitaria</taxon>
    </lineage>
</organism>
<comment type="subcellular location">
    <subcellularLocation>
        <location evidence="1">Membrane</location>
        <topology evidence="1">Multi-pass membrane protein</topology>
    </subcellularLocation>
</comment>
<feature type="transmembrane region" description="Helical" evidence="5">
    <location>
        <begin position="307"/>
        <end position="326"/>
    </location>
</feature>
<dbReference type="RefSeq" id="XP_040791291.1">
    <property type="nucleotide sequence ID" value="XM_040933048.1"/>
</dbReference>
<evidence type="ECO:0000256" key="1">
    <source>
        <dbReference type="ARBA" id="ARBA00004141"/>
    </source>
</evidence>